<dbReference type="OrthoDB" id="5985609at2"/>
<dbReference type="AlphaFoldDB" id="I2B5C5"/>
<evidence type="ECO:0000313" key="3">
    <source>
        <dbReference type="Proteomes" id="UP000001955"/>
    </source>
</evidence>
<dbReference type="PANTHER" id="PTHR34387">
    <property type="entry name" value="SLR1258 PROTEIN"/>
    <property type="match status" value="1"/>
</dbReference>
<organism evidence="2 3">
    <name type="scientific">Shimwellia blattae (strain ATCC 29907 / DSM 4481 / JCM 1650 / NBRC 105725 / CDC 9005-74)</name>
    <name type="common">Escherichia blattae</name>
    <dbReference type="NCBI Taxonomy" id="630626"/>
    <lineage>
        <taxon>Bacteria</taxon>
        <taxon>Pseudomonadati</taxon>
        <taxon>Pseudomonadota</taxon>
        <taxon>Gammaproteobacteria</taxon>
        <taxon>Enterobacterales</taxon>
        <taxon>Enterobacteriaceae</taxon>
        <taxon>Shimwellia</taxon>
    </lineage>
</organism>
<dbReference type="NCBIfam" id="NF008299">
    <property type="entry name" value="PRK11087.1"/>
    <property type="match status" value="1"/>
</dbReference>
<dbReference type="EMBL" id="CP001560">
    <property type="protein sequence ID" value="AFJ45729.1"/>
    <property type="molecule type" value="Genomic_DNA"/>
</dbReference>
<feature type="chain" id="PRO_5003655131" evidence="1">
    <location>
        <begin position="23"/>
        <end position="246"/>
    </location>
</feature>
<dbReference type="KEGG" id="ebt:EBL_c06040"/>
<accession>K6WK99</accession>
<evidence type="ECO:0000256" key="1">
    <source>
        <dbReference type="SAM" id="SignalP"/>
    </source>
</evidence>
<dbReference type="Proteomes" id="UP000001955">
    <property type="component" value="Chromosome"/>
</dbReference>
<reference evidence="2 3" key="1">
    <citation type="journal article" date="2012" name="J. Bacteriol.">
        <title>Complete genome sequence of the B12-producing Shimwellia blattae strain DSM 4481, isolated from a cockroach.</title>
        <authorList>
            <person name="Brzuszkiewicz E."/>
            <person name="Waschkowitz T."/>
            <person name="Wiezer A."/>
            <person name="Daniel R."/>
        </authorList>
    </citation>
    <scope>NUCLEOTIDE SEQUENCE [LARGE SCALE GENOMIC DNA]</scope>
    <source>
        <strain evidence="3">ATCC 29907 / DSM 4481 / JCM 1650 / NBRC 105725 / CDC 9005-74</strain>
    </source>
</reference>
<dbReference type="InterPro" id="IPR007497">
    <property type="entry name" value="SIMPL/DUF541"/>
</dbReference>
<dbReference type="eggNOG" id="COG2968">
    <property type="taxonomic scope" value="Bacteria"/>
</dbReference>
<dbReference type="STRING" id="630626.EBL_c06040"/>
<keyword evidence="3" id="KW-1185">Reference proteome</keyword>
<sequence length="246" mass="26684">MKFKILVLAAMMGLGGSATAMAADLPDSPHIVTTGTATVDAVPDIARLNIEVNVSAKDAGSAKKQADQKVAQYMTFLQNNGVEKKDINAANLRTQPVYEYSKEGKAILKGYQAIRNVTVTVRNLNKLNDLLDGALKAGLNEIRSVSFEVDQPQAYQDKARQAAIENAIHQASKLAEGFHTKLGPVWSIRYQVSDARPMPVMRMMKASAAPEASVSDTYEQQKIQFDDRVEVVFGLDNGRAPAPAAH</sequence>
<dbReference type="PATRIC" id="fig|630626.3.peg.597"/>
<dbReference type="InterPro" id="IPR052022">
    <property type="entry name" value="26kDa_periplasmic_antigen"/>
</dbReference>
<feature type="signal peptide" evidence="1">
    <location>
        <begin position="1"/>
        <end position="22"/>
    </location>
</feature>
<dbReference type="Gene3D" id="3.30.110.170">
    <property type="entry name" value="Protein of unknown function (DUF541), domain 1"/>
    <property type="match status" value="1"/>
</dbReference>
<protein>
    <submittedName>
        <fullName evidence="2">Periplasmic immunogenic protein</fullName>
    </submittedName>
</protein>
<dbReference type="GO" id="GO:0006974">
    <property type="term" value="P:DNA damage response"/>
    <property type="evidence" value="ECO:0007669"/>
    <property type="project" value="TreeGrafter"/>
</dbReference>
<accession>I2B5C5</accession>
<gene>
    <name evidence="2" type="ordered locus">EBL_c06040</name>
</gene>
<dbReference type="PANTHER" id="PTHR34387:SF1">
    <property type="entry name" value="PERIPLASMIC IMMUNOGENIC PROTEIN"/>
    <property type="match status" value="1"/>
</dbReference>
<dbReference type="Pfam" id="PF04402">
    <property type="entry name" value="SIMPL"/>
    <property type="match status" value="1"/>
</dbReference>
<evidence type="ECO:0000313" key="2">
    <source>
        <dbReference type="EMBL" id="AFJ45729.1"/>
    </source>
</evidence>
<keyword evidence="1" id="KW-0732">Signal</keyword>
<dbReference type="Gene3D" id="3.30.70.2970">
    <property type="entry name" value="Protein of unknown function (DUF541), domain 2"/>
    <property type="match status" value="1"/>
</dbReference>
<dbReference type="HOGENOM" id="CLU_080344_3_0_6"/>
<name>I2B5C5_SHIBC</name>
<dbReference type="RefSeq" id="WP_002443409.1">
    <property type="nucleotide sequence ID" value="NC_017910.1"/>
</dbReference>
<proteinExistence type="predicted"/>